<dbReference type="PANTHER" id="PTHR30028">
    <property type="entry name" value="UPF0014 INNER MEMBRANE PROTEIN YBBM-RELATED"/>
    <property type="match status" value="1"/>
</dbReference>
<feature type="transmembrane region" description="Helical" evidence="6">
    <location>
        <begin position="27"/>
        <end position="47"/>
    </location>
</feature>
<evidence type="ECO:0000313" key="8">
    <source>
        <dbReference type="Proteomes" id="UP000179266"/>
    </source>
</evidence>
<feature type="transmembrane region" description="Helical" evidence="6">
    <location>
        <begin position="124"/>
        <end position="145"/>
    </location>
</feature>
<keyword evidence="3 6" id="KW-0812">Transmembrane</keyword>
<proteinExistence type="inferred from homology"/>
<evidence type="ECO:0000256" key="6">
    <source>
        <dbReference type="SAM" id="Phobius"/>
    </source>
</evidence>
<comment type="subcellular location">
    <subcellularLocation>
        <location evidence="1">Membrane</location>
        <topology evidence="1">Multi-pass membrane protein</topology>
    </subcellularLocation>
</comment>
<reference evidence="7 8" key="1">
    <citation type="journal article" date="2016" name="Nat. Commun.">
        <title>Thousands of microbial genomes shed light on interconnected biogeochemical processes in an aquifer system.</title>
        <authorList>
            <person name="Anantharaman K."/>
            <person name="Brown C.T."/>
            <person name="Hug L.A."/>
            <person name="Sharon I."/>
            <person name="Castelle C.J."/>
            <person name="Probst A.J."/>
            <person name="Thomas B.C."/>
            <person name="Singh A."/>
            <person name="Wilkins M.J."/>
            <person name="Karaoz U."/>
            <person name="Brodie E.L."/>
            <person name="Williams K.H."/>
            <person name="Hubbard S.S."/>
            <person name="Banfield J.F."/>
        </authorList>
    </citation>
    <scope>NUCLEOTIDE SEQUENCE [LARGE SCALE GENOMIC DNA]</scope>
</reference>
<evidence type="ECO:0000256" key="3">
    <source>
        <dbReference type="ARBA" id="ARBA00022692"/>
    </source>
</evidence>
<evidence type="ECO:0000313" key="7">
    <source>
        <dbReference type="EMBL" id="OGL42782.1"/>
    </source>
</evidence>
<organism evidence="7 8">
    <name type="scientific">Candidatus Schekmanbacteria bacterium RBG_13_48_7</name>
    <dbReference type="NCBI Taxonomy" id="1817878"/>
    <lineage>
        <taxon>Bacteria</taxon>
        <taxon>Candidatus Schekmaniibacteriota</taxon>
    </lineage>
</organism>
<dbReference type="InterPro" id="IPR005226">
    <property type="entry name" value="UPF0014_fam"/>
</dbReference>
<evidence type="ECO:0000256" key="1">
    <source>
        <dbReference type="ARBA" id="ARBA00004141"/>
    </source>
</evidence>
<gene>
    <name evidence="7" type="ORF">A2161_04275</name>
</gene>
<dbReference type="Pfam" id="PF03649">
    <property type="entry name" value="UPF0014"/>
    <property type="match status" value="1"/>
</dbReference>
<protein>
    <recommendedName>
        <fullName evidence="9">Iron export ABC transporter permease subunit FetB</fullName>
    </recommendedName>
</protein>
<comment type="caution">
    <text evidence="7">The sequence shown here is derived from an EMBL/GenBank/DDBJ whole genome shotgun (WGS) entry which is preliminary data.</text>
</comment>
<keyword evidence="4 6" id="KW-1133">Transmembrane helix</keyword>
<name>A0A1F7RMI6_9BACT</name>
<evidence type="ECO:0008006" key="9">
    <source>
        <dbReference type="Google" id="ProtNLM"/>
    </source>
</evidence>
<comment type="similarity">
    <text evidence="2">Belongs to the UPF0014 family.</text>
</comment>
<evidence type="ECO:0000256" key="4">
    <source>
        <dbReference type="ARBA" id="ARBA00022989"/>
    </source>
</evidence>
<dbReference type="EMBL" id="MGDD01000306">
    <property type="protein sequence ID" value="OGL42782.1"/>
    <property type="molecule type" value="Genomic_DNA"/>
</dbReference>
<feature type="transmembrane region" description="Helical" evidence="6">
    <location>
        <begin position="91"/>
        <end position="112"/>
    </location>
</feature>
<dbReference type="PANTHER" id="PTHR30028:SF0">
    <property type="entry name" value="PROTEIN ALUMINUM SENSITIVE 3"/>
    <property type="match status" value="1"/>
</dbReference>
<evidence type="ECO:0000256" key="2">
    <source>
        <dbReference type="ARBA" id="ARBA00005268"/>
    </source>
</evidence>
<sequence>MIFCYLIVTFAVTAVVIQVKPWYTPRYFIPLGGIVIRNSMNAIAIALERLFSELKKKRSEVELYLCLGATYRETTVSIMKNSIKAGMIPSINAMMTVGMVFIPGMMAGQILAGVDPMISIKYQIVIMLMLVGSTTVSSILTVYTIRKLCFTPAHQLKL</sequence>
<dbReference type="Proteomes" id="UP000179266">
    <property type="component" value="Unassembled WGS sequence"/>
</dbReference>
<dbReference type="GO" id="GO:0005886">
    <property type="term" value="C:plasma membrane"/>
    <property type="evidence" value="ECO:0007669"/>
    <property type="project" value="TreeGrafter"/>
</dbReference>
<evidence type="ECO:0000256" key="5">
    <source>
        <dbReference type="ARBA" id="ARBA00023136"/>
    </source>
</evidence>
<dbReference type="AlphaFoldDB" id="A0A1F7RMI6"/>
<accession>A0A1F7RMI6</accession>
<keyword evidence="5 6" id="KW-0472">Membrane</keyword>